<evidence type="ECO:0000256" key="8">
    <source>
        <dbReference type="SAM" id="Phobius"/>
    </source>
</evidence>
<evidence type="ECO:0000256" key="4">
    <source>
        <dbReference type="ARBA" id="ARBA00022692"/>
    </source>
</evidence>
<evidence type="ECO:0000256" key="3">
    <source>
        <dbReference type="ARBA" id="ARBA00022449"/>
    </source>
</evidence>
<dbReference type="AlphaFoldDB" id="A0A0T7GG17"/>
<feature type="transmembrane region" description="Helical" evidence="8">
    <location>
        <begin position="205"/>
        <end position="223"/>
    </location>
</feature>
<evidence type="ECO:0000256" key="5">
    <source>
        <dbReference type="ARBA" id="ARBA00022989"/>
    </source>
</evidence>
<feature type="transmembrane region" description="Helical" evidence="8">
    <location>
        <begin position="101"/>
        <end position="134"/>
    </location>
</feature>
<feature type="transmembrane region" description="Helical" evidence="8">
    <location>
        <begin position="37"/>
        <end position="57"/>
    </location>
</feature>
<feature type="transmembrane region" description="Helical" evidence="8">
    <location>
        <begin position="72"/>
        <end position="89"/>
    </location>
</feature>
<evidence type="ECO:0000313" key="11">
    <source>
        <dbReference type="Proteomes" id="UP000039660"/>
    </source>
</evidence>
<sequence>MVIHGWEPDPYAVALTGAGLLIALVAWLPLALRRLPLSLPIVCLSIGGLIYTSPYVTLDPSPGAYPYATERLTEFVVLVALMGAGLKIDRRFSFRGWGTTWRLLLITMPMSIIAIAVIGTTILGLSVLAALLLAASLAPTDPVLAADIQVAGPQEGGEDAVRFALTSEAGLNDGFAFPFVHLAIVFSLAATTGEPWFARWLTLNVLWETIAGIGCGWLVGRVFGWATFKMPGDTLAKTGDGLVAIAATFVSYGVSELLHCYGFFAVFVTALTLRNSHRDHDFQRDMHDITEQIERIAMMLLLLAFGGAIVNGLLSGIGWIEIVAVVLILLVVRPVTGLLALIGVRATLTEKITIAFFGIRGVGSFYYLAYGLNHGRFEDGDRLWVILSLVVFVSILMHGLTVTPAMRWLDRRHGREAD</sequence>
<feature type="transmembrane region" description="Helical" evidence="8">
    <location>
        <begin position="243"/>
        <end position="273"/>
    </location>
</feature>
<dbReference type="PANTHER" id="PTHR32507">
    <property type="entry name" value="NA(+)/H(+) ANTIPORTER 1"/>
    <property type="match status" value="1"/>
</dbReference>
<dbReference type="EMBL" id="CCRK01000002">
    <property type="protein sequence ID" value="CDZ46146.1"/>
    <property type="molecule type" value="Genomic_DNA"/>
</dbReference>
<proteinExistence type="predicted"/>
<evidence type="ECO:0000256" key="6">
    <source>
        <dbReference type="ARBA" id="ARBA00023065"/>
    </source>
</evidence>
<feature type="transmembrane region" description="Helical" evidence="8">
    <location>
        <begin position="293"/>
        <end position="313"/>
    </location>
</feature>
<dbReference type="Pfam" id="PF00999">
    <property type="entry name" value="Na_H_Exchanger"/>
    <property type="match status" value="1"/>
</dbReference>
<feature type="transmembrane region" description="Helical" evidence="8">
    <location>
        <begin position="384"/>
        <end position="406"/>
    </location>
</feature>
<feature type="transmembrane region" description="Helical" evidence="8">
    <location>
        <begin position="12"/>
        <end position="30"/>
    </location>
</feature>
<evidence type="ECO:0000256" key="7">
    <source>
        <dbReference type="ARBA" id="ARBA00023136"/>
    </source>
</evidence>
<evidence type="ECO:0000256" key="2">
    <source>
        <dbReference type="ARBA" id="ARBA00022448"/>
    </source>
</evidence>
<dbReference type="GO" id="GO:1902600">
    <property type="term" value="P:proton transmembrane transport"/>
    <property type="evidence" value="ECO:0007669"/>
    <property type="project" value="InterPro"/>
</dbReference>
<keyword evidence="7 8" id="KW-0472">Membrane</keyword>
<keyword evidence="4 8" id="KW-0812">Transmembrane</keyword>
<dbReference type="InterPro" id="IPR006153">
    <property type="entry name" value="Cation/H_exchanger_TM"/>
</dbReference>
<reference evidence="10 11" key="1">
    <citation type="submission" date="2014-08" db="EMBL/GenBank/DDBJ databases">
        <authorList>
            <person name="Chen Y.-H."/>
        </authorList>
    </citation>
    <scope>NUCLEOTIDE SEQUENCE [LARGE SCALE GENOMIC DNA]</scope>
</reference>
<dbReference type="GO" id="GO:0015297">
    <property type="term" value="F:antiporter activity"/>
    <property type="evidence" value="ECO:0007669"/>
    <property type="project" value="UniProtKB-KW"/>
</dbReference>
<protein>
    <submittedName>
        <fullName evidence="10">Sodium/hydrogen exchanger</fullName>
    </submittedName>
</protein>
<feature type="transmembrane region" description="Helical" evidence="8">
    <location>
        <begin position="354"/>
        <end position="372"/>
    </location>
</feature>
<organism evidence="10 11">
    <name type="scientific">Neorhizobium galegae bv. officinalis</name>
    <dbReference type="NCBI Taxonomy" id="323656"/>
    <lineage>
        <taxon>Bacteria</taxon>
        <taxon>Pseudomonadati</taxon>
        <taxon>Pseudomonadota</taxon>
        <taxon>Alphaproteobacteria</taxon>
        <taxon>Hyphomicrobiales</taxon>
        <taxon>Rhizobiaceae</taxon>
        <taxon>Rhizobium/Agrobacterium group</taxon>
        <taxon>Neorhizobium</taxon>
    </lineage>
</organism>
<feature type="transmembrane region" description="Helical" evidence="8">
    <location>
        <begin position="319"/>
        <end position="342"/>
    </location>
</feature>
<accession>A0A0T7GG17</accession>
<gene>
    <name evidence="10" type="ORF">NGAL_HAMBI1189_12600</name>
</gene>
<evidence type="ECO:0000259" key="9">
    <source>
        <dbReference type="Pfam" id="PF00999"/>
    </source>
</evidence>
<feature type="transmembrane region" description="Helical" evidence="8">
    <location>
        <begin position="175"/>
        <end position="193"/>
    </location>
</feature>
<evidence type="ECO:0000256" key="1">
    <source>
        <dbReference type="ARBA" id="ARBA00004651"/>
    </source>
</evidence>
<keyword evidence="3" id="KW-0050">Antiport</keyword>
<dbReference type="PANTHER" id="PTHR32507:SF8">
    <property type="entry name" value="CNH1P"/>
    <property type="match status" value="1"/>
</dbReference>
<keyword evidence="2" id="KW-0813">Transport</keyword>
<dbReference type="Proteomes" id="UP000039660">
    <property type="component" value="Unassembled WGS sequence"/>
</dbReference>
<comment type="subcellular location">
    <subcellularLocation>
        <location evidence="1">Cell membrane</location>
        <topology evidence="1">Multi-pass membrane protein</topology>
    </subcellularLocation>
</comment>
<feature type="domain" description="Cation/H+ exchanger transmembrane" evidence="9">
    <location>
        <begin position="21"/>
        <end position="408"/>
    </location>
</feature>
<dbReference type="GO" id="GO:0005886">
    <property type="term" value="C:plasma membrane"/>
    <property type="evidence" value="ECO:0007669"/>
    <property type="project" value="UniProtKB-SubCell"/>
</dbReference>
<evidence type="ECO:0000313" key="10">
    <source>
        <dbReference type="EMBL" id="CDZ46146.1"/>
    </source>
</evidence>
<keyword evidence="6" id="KW-0406">Ion transport</keyword>
<keyword evidence="5 8" id="KW-1133">Transmembrane helix</keyword>
<name>A0A0T7GG17_NEOGA</name>